<dbReference type="RefSeq" id="WP_039456698.1">
    <property type="nucleotide sequence ID" value="NZ_JSWE01000106.1"/>
</dbReference>
<evidence type="ECO:0000313" key="3">
    <source>
        <dbReference type="EMBL" id="KIE05201.1"/>
    </source>
</evidence>
<comment type="caution">
    <text evidence="3">The sequence shown here is derived from an EMBL/GenBank/DDBJ whole genome shotgun (WGS) entry which is preliminary data.</text>
</comment>
<keyword evidence="1" id="KW-0677">Repeat</keyword>
<dbReference type="PANTHER" id="PTHR24198:SF165">
    <property type="entry name" value="ANKYRIN REPEAT-CONTAINING PROTEIN-RELATED"/>
    <property type="match status" value="1"/>
</dbReference>
<dbReference type="OrthoDB" id="1374157at2"/>
<gene>
    <name evidence="3" type="ORF">NF27_EF00020</name>
</gene>
<evidence type="ECO:0000256" key="2">
    <source>
        <dbReference type="ARBA" id="ARBA00023043"/>
    </source>
</evidence>
<dbReference type="AlphaFoldDB" id="A0A0C1MZ02"/>
<accession>A0A0C1MZ02</accession>
<evidence type="ECO:0000313" key="4">
    <source>
        <dbReference type="Proteomes" id="UP000031258"/>
    </source>
</evidence>
<evidence type="ECO:0000256" key="1">
    <source>
        <dbReference type="ARBA" id="ARBA00022737"/>
    </source>
</evidence>
<dbReference type="Proteomes" id="UP000031258">
    <property type="component" value="Unassembled WGS sequence"/>
</dbReference>
<protein>
    <submittedName>
        <fullName evidence="3">Uncharacterized protein</fullName>
    </submittedName>
</protein>
<dbReference type="Gene3D" id="1.25.40.20">
    <property type="entry name" value="Ankyrin repeat-containing domain"/>
    <property type="match status" value="2"/>
</dbReference>
<dbReference type="SUPFAM" id="SSF48403">
    <property type="entry name" value="Ankyrin repeat"/>
    <property type="match status" value="1"/>
</dbReference>
<dbReference type="STRING" id="86105.NF27_EF00020"/>
<sequence length="494" mass="57418">MKTGSYFKKEKKFFESQKEDIKNILGKFEWIKKVYTDYNDYYPQIYIEGNYDDGYFKGTEVENELKKYYISKNKAFHFRINPAEFITPSSEKFYEAQSSKVHDQSSKTTEEQDLKAFNGTTNHKEIILYDQSNKNIILKNNKEKSLLILDRLAANDDFTILKQSLEKYIDFSIKEGKFHYTALYAAVFNRHLEAVQLLTQYKANTTLADAYGKTPLDISTEDVTYNPTSEKVLDINSNLTSSLFRQSQEAAFKAIYNGNTELAKKVINNNPEVIFWRNEQGYNAFLWAALYNKVELLAYLILEYGERIIGSKDNFNRNALDIAAYSSSLNSFKFLLDVYGWSKGEVENAYNIATDCKNDCKDSKKYILRERAGIYEEIEKIAKHKLDTYIPKKSILPILNCALPISQALRNAQFFCLPEETVVNILTFVPGAEVIHRNTIGNLLNKLVSDHIVSIENLKEFLSTPTQLKRTEQLIRERKNQQKEEFIHNYIQFY</sequence>
<proteinExistence type="predicted"/>
<keyword evidence="4" id="KW-1185">Reference proteome</keyword>
<dbReference type="SMART" id="SM00248">
    <property type="entry name" value="ANK"/>
    <property type="match status" value="4"/>
</dbReference>
<dbReference type="Pfam" id="PF12796">
    <property type="entry name" value="Ank_2"/>
    <property type="match status" value="1"/>
</dbReference>
<dbReference type="InterPro" id="IPR036770">
    <property type="entry name" value="Ankyrin_rpt-contain_sf"/>
</dbReference>
<dbReference type="Pfam" id="PF00023">
    <property type="entry name" value="Ank"/>
    <property type="match status" value="1"/>
</dbReference>
<dbReference type="InterPro" id="IPR002110">
    <property type="entry name" value="Ankyrin_rpt"/>
</dbReference>
<keyword evidence="2" id="KW-0040">ANK repeat</keyword>
<dbReference type="EMBL" id="JSWE01000106">
    <property type="protein sequence ID" value="KIE05201.1"/>
    <property type="molecule type" value="Genomic_DNA"/>
</dbReference>
<name>A0A0C1MZ02_9RICK</name>
<dbReference type="PANTHER" id="PTHR24198">
    <property type="entry name" value="ANKYRIN REPEAT AND PROTEIN KINASE DOMAIN-CONTAINING PROTEIN"/>
    <property type="match status" value="1"/>
</dbReference>
<reference evidence="3 4" key="1">
    <citation type="submission" date="2014-11" db="EMBL/GenBank/DDBJ databases">
        <title>A Rickettsiales Symbiont of Amoebae With Ancient Features.</title>
        <authorList>
            <person name="Schulz F."/>
            <person name="Martijn J."/>
            <person name="Wascher F."/>
            <person name="Kostanjsek R."/>
            <person name="Ettema T.J."/>
            <person name="Horn M."/>
        </authorList>
    </citation>
    <scope>NUCLEOTIDE SEQUENCE [LARGE SCALE GENOMIC DNA]</scope>
    <source>
        <strain evidence="3 4">UWC36</strain>
    </source>
</reference>
<organism evidence="3 4">
    <name type="scientific">Candidatus Jidaibacter acanthamoebae</name>
    <dbReference type="NCBI Taxonomy" id="86105"/>
    <lineage>
        <taxon>Bacteria</taxon>
        <taxon>Pseudomonadati</taxon>
        <taxon>Pseudomonadota</taxon>
        <taxon>Alphaproteobacteria</taxon>
        <taxon>Rickettsiales</taxon>
        <taxon>Candidatus Midichloriaceae</taxon>
        <taxon>Candidatus Jidaibacter</taxon>
    </lineage>
</organism>